<dbReference type="EMBL" id="JACJQL010000021">
    <property type="protein sequence ID" value="MBD2252723.1"/>
    <property type="molecule type" value="Genomic_DNA"/>
</dbReference>
<dbReference type="InterPro" id="IPR024983">
    <property type="entry name" value="CHAT_dom"/>
</dbReference>
<dbReference type="Pfam" id="PF12770">
    <property type="entry name" value="CHAT"/>
    <property type="match status" value="1"/>
</dbReference>
<gene>
    <name evidence="4" type="ORF">H6G14_15645</name>
</gene>
<dbReference type="InterPro" id="IPR019734">
    <property type="entry name" value="TPR_rpt"/>
</dbReference>
<dbReference type="Proteomes" id="UP000621307">
    <property type="component" value="Unassembled WGS sequence"/>
</dbReference>
<organism evidence="4 5">
    <name type="scientific">Nostoc parmelioides FACHB-3921</name>
    <dbReference type="NCBI Taxonomy" id="2692909"/>
    <lineage>
        <taxon>Bacteria</taxon>
        <taxon>Bacillati</taxon>
        <taxon>Cyanobacteriota</taxon>
        <taxon>Cyanophyceae</taxon>
        <taxon>Nostocales</taxon>
        <taxon>Nostocaceae</taxon>
        <taxon>Nostoc</taxon>
    </lineage>
</organism>
<dbReference type="Gene3D" id="1.25.40.10">
    <property type="entry name" value="Tetratricopeptide repeat domain"/>
    <property type="match status" value="5"/>
</dbReference>
<dbReference type="SUPFAM" id="SSF48452">
    <property type="entry name" value="TPR-like"/>
    <property type="match status" value="4"/>
</dbReference>
<evidence type="ECO:0000256" key="2">
    <source>
        <dbReference type="SAM" id="Coils"/>
    </source>
</evidence>
<name>A0ABR8BFU1_9NOSO</name>
<keyword evidence="1" id="KW-0802">TPR repeat</keyword>
<dbReference type="Pfam" id="PF13374">
    <property type="entry name" value="TPR_10"/>
    <property type="match status" value="1"/>
</dbReference>
<feature type="repeat" description="TPR" evidence="1">
    <location>
        <begin position="989"/>
        <end position="1022"/>
    </location>
</feature>
<evidence type="ECO:0000313" key="5">
    <source>
        <dbReference type="Proteomes" id="UP000621307"/>
    </source>
</evidence>
<dbReference type="PANTHER" id="PTHR10098">
    <property type="entry name" value="RAPSYN-RELATED"/>
    <property type="match status" value="1"/>
</dbReference>
<dbReference type="Pfam" id="PF14938">
    <property type="entry name" value="SNAP"/>
    <property type="match status" value="1"/>
</dbReference>
<sequence length="1628" mass="184879">MAKGFGSQKSPDFTQRQKAYFRLIKQLLNCAHGREMKILRKHAYLVDAGFVETLEMVAQIRFNQGDIRSAYFLRNLAHWLVEELELYRDEPSATANFIRPPAFLDEILWAMATPAAGIAQNKSNPQAVYSLLQANLDQLNDNFYEQFCSWINLTLISSESKKEQLSLGLFLIDFCTLLWQFPLGNRAINLEIVITGLEAVAKIFIPDVVPQIWANIQLNLAPAYRNRIRGNRADNQEKAIAACNNALLIYTRDSFLQQWATLQNNLGLVYTDRITGDKAENIEKSIACYETALKFVNRAQLSELWGSLQNNLGNAYLVRIQGDEAQNLEKAIACYQVALQVRTRSTSPYYWASSQFTLGTAYTRRILGNKQQNLEKAISAYINALEVYTISVYPERWARAKSNLGNAYYEASQFTEALDCLHAALQVFTPTDYPRDCIQTGLILGKTALAAGMKTEAFAGYAVAIEAVDQSRLWAGISHKQEIPEEILAYTNMVVFCITNGQRDKAREYAERSGYQHLLNLLDSKEIQQISLNSQFLEQVLQATSESNGDSQAVYQILENNLNQLDEQFVHYLQRLEDVCKEMTSGQAIQLAATTLSFSNLIREFPQGDTAINLRIAATGYEVAASVFTKKDFPEQWEQIEDASRELFQIQLFEAVFKNLDNPKAVVYPLLEANKHKLDERFATVLRLKTEAMLSEAPPEYAQDLAASLVGLSLLIKEFRHGNEANNLEIAITGYELASKVLTYEDSPEAWCLCQSMLGNAYHRRIKGEQAENLEQSLSYLHNALQVCNCEQFPELWATIQNSLVIAYGFRIRGDQVENAELAIQAGEAAMRVFTRDQDPEQWAQVQNNLGIVYRDACDGQSQRILGDKAENLEKAIACYQNALSIRTREDFPELWAQTQFNIGSAYRQRLRGDAAENVEMAIAANQSALQVYTKAAFPQGWAEVHMNLANAYLHRIHGDRRENLEKAIAAHQSALQVLTKEEFPRQWAMAQMNLGNVFLEQEQIEAAISCYRSALKIFTPTAFPNECLKVGQTLGNTAFIIGDWAEAIRGYSVAIEAVETSRTWASSESRRQEILADSLHVYENMVQACINNKQLNKAIEYVERSRSKRLVDLMASNDLYSDGEIPAEIQQYLQDFEAIQRQIDNELRHYNNSNNFDGSKLGKSPQNRAAIEAHNKIIADLEADKQQIWEQMRRLDPVLAGQIQVSPMNLSSIQQLIDLPTTAILSFYTTSNDTHIFIIRQSQITLHTCTDLGFETLQESILTHWLGQYVHHKDTWKEQFSFLIAELAEVLKLNDLIAQHLKNIDELILIPHLALHQIPFAALPIGENQYLGDKFLIRYVPSCQILEFCHNRPTVSNIMNYGIVEDATEDLPYASWEGEQLANLYNIPNNQRLKGSQEASVSNYRQLIQKVQIIHSSHHARSRLDNPLESALFLGDGCITLSQLLTPSWRNPQLEDVFLSCCETGLSVTEITDDILTFSTAFLCAGAKSVISTLWAVNDLATALFSVFYYQSRHQGNKRLQSIRQAQFELRTLTGETLTTIYKPKLSYFLTQKLKETDTLRKKIQKERDSHPHSSLLYEQCNEEYKKYDKIGKLIYQAKKDLELFCRESKPFSHPYYWAAFTCSGLN</sequence>
<feature type="coiled-coil region" evidence="2">
    <location>
        <begin position="548"/>
        <end position="575"/>
    </location>
</feature>
<keyword evidence="5" id="KW-1185">Reference proteome</keyword>
<proteinExistence type="predicted"/>
<feature type="repeat" description="TPR" evidence="1">
    <location>
        <begin position="398"/>
        <end position="431"/>
    </location>
</feature>
<evidence type="ECO:0000256" key="1">
    <source>
        <dbReference type="PROSITE-ProRule" id="PRU00339"/>
    </source>
</evidence>
<evidence type="ECO:0000313" key="4">
    <source>
        <dbReference type="EMBL" id="MBD2252723.1"/>
    </source>
</evidence>
<dbReference type="RefSeq" id="WP_190568293.1">
    <property type="nucleotide sequence ID" value="NZ_JACJQL010000021.1"/>
</dbReference>
<comment type="caution">
    <text evidence="4">The sequence shown here is derived from an EMBL/GenBank/DDBJ whole genome shotgun (WGS) entry which is preliminary data.</text>
</comment>
<dbReference type="InterPro" id="IPR011990">
    <property type="entry name" value="TPR-like_helical_dom_sf"/>
</dbReference>
<accession>A0ABR8BFU1</accession>
<reference evidence="4 5" key="1">
    <citation type="journal article" date="2020" name="ISME J.">
        <title>Comparative genomics reveals insights into cyanobacterial evolution and habitat adaptation.</title>
        <authorList>
            <person name="Chen M.Y."/>
            <person name="Teng W.K."/>
            <person name="Zhao L."/>
            <person name="Hu C.X."/>
            <person name="Zhou Y.K."/>
            <person name="Han B.P."/>
            <person name="Song L.R."/>
            <person name="Shu W.S."/>
        </authorList>
    </citation>
    <scope>NUCLEOTIDE SEQUENCE [LARGE SCALE GENOMIC DNA]</scope>
    <source>
        <strain evidence="4 5">FACHB-3921</strain>
    </source>
</reference>
<keyword evidence="2" id="KW-0175">Coiled coil</keyword>
<evidence type="ECO:0000259" key="3">
    <source>
        <dbReference type="Pfam" id="PF12770"/>
    </source>
</evidence>
<dbReference type="SMART" id="SM00028">
    <property type="entry name" value="TPR"/>
    <property type="match status" value="6"/>
</dbReference>
<protein>
    <submittedName>
        <fullName evidence="4">CHAT domain-containing protein</fullName>
    </submittedName>
</protein>
<dbReference type="PANTHER" id="PTHR10098:SF108">
    <property type="entry name" value="TETRATRICOPEPTIDE REPEAT PROTEIN 28"/>
    <property type="match status" value="1"/>
</dbReference>
<feature type="domain" description="CHAT" evidence="3">
    <location>
        <begin position="1298"/>
        <end position="1626"/>
    </location>
</feature>
<dbReference type="PROSITE" id="PS50005">
    <property type="entry name" value="TPR"/>
    <property type="match status" value="2"/>
</dbReference>